<dbReference type="InterPro" id="IPR017896">
    <property type="entry name" value="4Fe4S_Fe-S-bd"/>
</dbReference>
<evidence type="ECO:0000259" key="9">
    <source>
        <dbReference type="PROSITE" id="PS51379"/>
    </source>
</evidence>
<dbReference type="Pfam" id="PF00881">
    <property type="entry name" value="Nitroreductase"/>
    <property type="match status" value="1"/>
</dbReference>
<evidence type="ECO:0000256" key="4">
    <source>
        <dbReference type="ARBA" id="ARBA00022643"/>
    </source>
</evidence>
<evidence type="ECO:0000256" key="6">
    <source>
        <dbReference type="ARBA" id="ARBA00023002"/>
    </source>
</evidence>
<name>A0A1M7Y5Y3_9BACT</name>
<evidence type="ECO:0000313" key="10">
    <source>
        <dbReference type="EMBL" id="SHO48015.1"/>
    </source>
</evidence>
<keyword evidence="11" id="KW-1185">Reference proteome</keyword>
<dbReference type="Pfam" id="PF13237">
    <property type="entry name" value="Fer4_10"/>
    <property type="match status" value="1"/>
</dbReference>
<evidence type="ECO:0000256" key="8">
    <source>
        <dbReference type="ARBA" id="ARBA00023014"/>
    </source>
</evidence>
<gene>
    <name evidence="10" type="ORF">SAMN02745220_02104</name>
</gene>
<dbReference type="SUPFAM" id="SSF55469">
    <property type="entry name" value="FMN-dependent nitroreductase-like"/>
    <property type="match status" value="1"/>
</dbReference>
<dbReference type="STRING" id="1121416.SAMN02745220_02104"/>
<keyword evidence="4" id="KW-0288">FMN</keyword>
<feature type="domain" description="4Fe-4S ferredoxin-type" evidence="9">
    <location>
        <begin position="2"/>
        <end position="31"/>
    </location>
</feature>
<dbReference type="EMBL" id="FRFE01000008">
    <property type="protein sequence ID" value="SHO48015.1"/>
    <property type="molecule type" value="Genomic_DNA"/>
</dbReference>
<dbReference type="GO" id="GO:0016491">
    <property type="term" value="F:oxidoreductase activity"/>
    <property type="evidence" value="ECO:0007669"/>
    <property type="project" value="UniProtKB-KW"/>
</dbReference>
<organism evidence="10 11">
    <name type="scientific">Desulfopila aestuarii DSM 18488</name>
    <dbReference type="NCBI Taxonomy" id="1121416"/>
    <lineage>
        <taxon>Bacteria</taxon>
        <taxon>Pseudomonadati</taxon>
        <taxon>Thermodesulfobacteriota</taxon>
        <taxon>Desulfobulbia</taxon>
        <taxon>Desulfobulbales</taxon>
        <taxon>Desulfocapsaceae</taxon>
        <taxon>Desulfopila</taxon>
    </lineage>
</organism>
<dbReference type="GO" id="GO:0051536">
    <property type="term" value="F:iron-sulfur cluster binding"/>
    <property type="evidence" value="ECO:0007669"/>
    <property type="project" value="UniProtKB-KW"/>
</dbReference>
<keyword evidence="6" id="KW-0560">Oxidoreductase</keyword>
<keyword evidence="7" id="KW-0408">Iron</keyword>
<evidence type="ECO:0000256" key="5">
    <source>
        <dbReference type="ARBA" id="ARBA00022723"/>
    </source>
</evidence>
<dbReference type="CDD" id="cd02143">
    <property type="entry name" value="nitroreductase_FeS-like"/>
    <property type="match status" value="1"/>
</dbReference>
<keyword evidence="5" id="KW-0479">Metal-binding</keyword>
<dbReference type="AlphaFoldDB" id="A0A1M7Y5Y3"/>
<comment type="similarity">
    <text evidence="2">Belongs to the nitroreductase family.</text>
</comment>
<accession>A0A1M7Y5Y3</accession>
<evidence type="ECO:0000256" key="2">
    <source>
        <dbReference type="ARBA" id="ARBA00007118"/>
    </source>
</evidence>
<dbReference type="InterPro" id="IPR029479">
    <property type="entry name" value="Nitroreductase"/>
</dbReference>
<dbReference type="GO" id="GO:0046872">
    <property type="term" value="F:metal ion binding"/>
    <property type="evidence" value="ECO:0007669"/>
    <property type="project" value="UniProtKB-KW"/>
</dbReference>
<dbReference type="PROSITE" id="PS00198">
    <property type="entry name" value="4FE4S_FER_1"/>
    <property type="match status" value="1"/>
</dbReference>
<sequence length="277" mass="30630">MLSFTIDIETCIGCGQCASDCPAMIISMETNLPTISSDLEQFCIRCMHCVAICSEGSVSILGYGPDQGEELKGKSLPKPEQMELMIKGRRATRNYQDRNVDPVRIEKLLEVASHAPSGHNDRGLIYTLLDDKGLVYDLREKAFDELEKLIDAGNLPEGMEMFIDIIAAWKQFNKDILFRGAPHLLIVSAPAENASPLHDSIIALTTFELYCASWGLGTIWNGLATLTISELVPSLKTMLAIPEDHEIGYAMGFGRPAINYKRTINRGLPRINRVTAL</sequence>
<feature type="domain" description="4Fe-4S ferredoxin-type" evidence="9">
    <location>
        <begin position="33"/>
        <end position="63"/>
    </location>
</feature>
<dbReference type="Proteomes" id="UP000184603">
    <property type="component" value="Unassembled WGS sequence"/>
</dbReference>
<proteinExistence type="inferred from homology"/>
<dbReference type="PANTHER" id="PTHR43673:SF2">
    <property type="entry name" value="NITROREDUCTASE"/>
    <property type="match status" value="1"/>
</dbReference>
<dbReference type="Gene3D" id="3.40.109.10">
    <property type="entry name" value="NADH Oxidase"/>
    <property type="match status" value="1"/>
</dbReference>
<dbReference type="InterPro" id="IPR017900">
    <property type="entry name" value="4Fe4S_Fe_S_CS"/>
</dbReference>
<dbReference type="PANTHER" id="PTHR43673">
    <property type="entry name" value="NAD(P)H NITROREDUCTASE YDGI-RELATED"/>
    <property type="match status" value="1"/>
</dbReference>
<evidence type="ECO:0000313" key="11">
    <source>
        <dbReference type="Proteomes" id="UP000184603"/>
    </source>
</evidence>
<evidence type="ECO:0000256" key="1">
    <source>
        <dbReference type="ARBA" id="ARBA00001917"/>
    </source>
</evidence>
<evidence type="ECO:0000256" key="7">
    <source>
        <dbReference type="ARBA" id="ARBA00023004"/>
    </source>
</evidence>
<protein>
    <submittedName>
        <fullName evidence="10">Nitroreductase</fullName>
    </submittedName>
</protein>
<keyword evidence="8" id="KW-0411">Iron-sulfur</keyword>
<dbReference type="Gene3D" id="3.30.70.20">
    <property type="match status" value="1"/>
</dbReference>
<dbReference type="PROSITE" id="PS51379">
    <property type="entry name" value="4FE4S_FER_2"/>
    <property type="match status" value="2"/>
</dbReference>
<keyword evidence="3" id="KW-0285">Flavoprotein</keyword>
<comment type="cofactor">
    <cofactor evidence="1">
        <name>FMN</name>
        <dbReference type="ChEBI" id="CHEBI:58210"/>
    </cofactor>
</comment>
<evidence type="ECO:0000256" key="3">
    <source>
        <dbReference type="ARBA" id="ARBA00022630"/>
    </source>
</evidence>
<dbReference type="InterPro" id="IPR000415">
    <property type="entry name" value="Nitroreductase-like"/>
</dbReference>
<reference evidence="10 11" key="1">
    <citation type="submission" date="2016-12" db="EMBL/GenBank/DDBJ databases">
        <authorList>
            <person name="Song W.-J."/>
            <person name="Kurnit D.M."/>
        </authorList>
    </citation>
    <scope>NUCLEOTIDE SEQUENCE [LARGE SCALE GENOMIC DNA]</scope>
    <source>
        <strain evidence="10 11">DSM 18488</strain>
    </source>
</reference>
<dbReference type="SUPFAM" id="SSF54862">
    <property type="entry name" value="4Fe-4S ferredoxins"/>
    <property type="match status" value="1"/>
</dbReference>